<dbReference type="Proteomes" id="UP000236311">
    <property type="component" value="Unassembled WGS sequence"/>
</dbReference>
<organism evidence="1 2">
    <name type="scientific">Acetatifactor muris</name>
    <dbReference type="NCBI Taxonomy" id="879566"/>
    <lineage>
        <taxon>Bacteria</taxon>
        <taxon>Bacillati</taxon>
        <taxon>Bacillota</taxon>
        <taxon>Clostridia</taxon>
        <taxon>Lachnospirales</taxon>
        <taxon>Lachnospiraceae</taxon>
        <taxon>Acetatifactor</taxon>
    </lineage>
</organism>
<keyword evidence="2" id="KW-1185">Reference proteome</keyword>
<dbReference type="EMBL" id="OFSM01000001">
    <property type="protein sequence ID" value="SOY27401.1"/>
    <property type="molecule type" value="Genomic_DNA"/>
</dbReference>
<dbReference type="AlphaFoldDB" id="A0A2K4ZAD4"/>
<proteinExistence type="predicted"/>
<sequence>MSKMKDKLHTGELYLPGDAEIMKEQAVGGRMAEL</sequence>
<protein>
    <submittedName>
        <fullName evidence="1">Uncharacterized protein</fullName>
    </submittedName>
</protein>
<evidence type="ECO:0000313" key="1">
    <source>
        <dbReference type="EMBL" id="SOY27401.1"/>
    </source>
</evidence>
<accession>A0A2K4ZAD4</accession>
<name>A0A2K4ZAD4_9FIRM</name>
<evidence type="ECO:0000313" key="2">
    <source>
        <dbReference type="Proteomes" id="UP000236311"/>
    </source>
</evidence>
<reference evidence="1 2" key="1">
    <citation type="submission" date="2018-01" db="EMBL/GenBank/DDBJ databases">
        <authorList>
            <person name="Gaut B.S."/>
            <person name="Morton B.R."/>
            <person name="Clegg M.T."/>
            <person name="Duvall M.R."/>
        </authorList>
    </citation>
    <scope>NUCLEOTIDE SEQUENCE [LARGE SCALE GENOMIC DNA]</scope>
    <source>
        <strain evidence="1">GP69</strain>
    </source>
</reference>
<gene>
    <name evidence="1" type="ORF">AMURIS_00105</name>
</gene>